<keyword evidence="2" id="KW-1185">Reference proteome</keyword>
<organism evidence="1 2">
    <name type="scientific">Dermatophagoides farinae</name>
    <name type="common">American house dust mite</name>
    <dbReference type="NCBI Taxonomy" id="6954"/>
    <lineage>
        <taxon>Eukaryota</taxon>
        <taxon>Metazoa</taxon>
        <taxon>Ecdysozoa</taxon>
        <taxon>Arthropoda</taxon>
        <taxon>Chelicerata</taxon>
        <taxon>Arachnida</taxon>
        <taxon>Acari</taxon>
        <taxon>Acariformes</taxon>
        <taxon>Sarcoptiformes</taxon>
        <taxon>Astigmata</taxon>
        <taxon>Psoroptidia</taxon>
        <taxon>Analgoidea</taxon>
        <taxon>Pyroglyphidae</taxon>
        <taxon>Dermatophagoidinae</taxon>
        <taxon>Dermatophagoides</taxon>
    </lineage>
</organism>
<name>A0A922HZJ9_DERFA</name>
<evidence type="ECO:0000313" key="1">
    <source>
        <dbReference type="EMBL" id="KAH9511752.1"/>
    </source>
</evidence>
<protein>
    <submittedName>
        <fullName evidence="1">Uncharacterized protein</fullName>
    </submittedName>
</protein>
<reference evidence="1" key="2">
    <citation type="journal article" date="2022" name="Res Sq">
        <title>Comparative Genomics Reveals Insights into the Divergent Evolution of Astigmatic Mites and Household Pest Adaptations.</title>
        <authorList>
            <person name="Xiong Q."/>
            <person name="Wan A.T.-Y."/>
            <person name="Liu X.-Y."/>
            <person name="Fung C.S.-H."/>
            <person name="Xiao X."/>
            <person name="Malainual N."/>
            <person name="Hou J."/>
            <person name="Wang L."/>
            <person name="Wang M."/>
            <person name="Yang K."/>
            <person name="Cui Y."/>
            <person name="Leung E."/>
            <person name="Nong W."/>
            <person name="Shin S.-K."/>
            <person name="Au S."/>
            <person name="Jeong K.Y."/>
            <person name="Chew F.T."/>
            <person name="Hui J."/>
            <person name="Leung T.F."/>
            <person name="Tungtrongchitr A."/>
            <person name="Zhong N."/>
            <person name="Liu Z."/>
            <person name="Tsui S."/>
        </authorList>
    </citation>
    <scope>NUCLEOTIDE SEQUENCE</scope>
    <source>
        <strain evidence="1">Derf</strain>
        <tissue evidence="1">Whole organism</tissue>
    </source>
</reference>
<comment type="caution">
    <text evidence="1">The sequence shown here is derived from an EMBL/GenBank/DDBJ whole genome shotgun (WGS) entry which is preliminary data.</text>
</comment>
<dbReference type="AlphaFoldDB" id="A0A922HZJ9"/>
<gene>
    <name evidence="1" type="ORF">DERF_010184</name>
</gene>
<dbReference type="Proteomes" id="UP000790347">
    <property type="component" value="Unassembled WGS sequence"/>
</dbReference>
<proteinExistence type="predicted"/>
<evidence type="ECO:0000313" key="2">
    <source>
        <dbReference type="Proteomes" id="UP000790347"/>
    </source>
</evidence>
<dbReference type="EMBL" id="ASGP02000004">
    <property type="protein sequence ID" value="KAH9511752.1"/>
    <property type="molecule type" value="Genomic_DNA"/>
</dbReference>
<accession>A0A922HZJ9</accession>
<reference evidence="1" key="1">
    <citation type="submission" date="2013-05" db="EMBL/GenBank/DDBJ databases">
        <authorList>
            <person name="Yim A.K.Y."/>
            <person name="Chan T.F."/>
            <person name="Ji K.M."/>
            <person name="Liu X.Y."/>
            <person name="Zhou J.W."/>
            <person name="Li R.Q."/>
            <person name="Yang K.Y."/>
            <person name="Li J."/>
            <person name="Li M."/>
            <person name="Law P.T.W."/>
            <person name="Wu Y.L."/>
            <person name="Cai Z.L."/>
            <person name="Qin H."/>
            <person name="Bao Y."/>
            <person name="Leung R.K.K."/>
            <person name="Ng P.K.S."/>
            <person name="Zou J."/>
            <person name="Zhong X.J."/>
            <person name="Ran P.X."/>
            <person name="Zhong N.S."/>
            <person name="Liu Z.G."/>
            <person name="Tsui S.K.W."/>
        </authorList>
    </citation>
    <scope>NUCLEOTIDE SEQUENCE</scope>
    <source>
        <strain evidence="1">Derf</strain>
        <tissue evidence="1">Whole organism</tissue>
    </source>
</reference>
<sequence length="60" mass="6992">MIGLLLCVYGALIIYLVTKPEYQRRPLPEEQVINLSFDLASRWQDQIVDLQLPMHPPKID</sequence>